<name>A0AAJ0G8L6_9PEZI</name>
<reference evidence="2" key="1">
    <citation type="submission" date="2023-04" db="EMBL/GenBank/DDBJ databases">
        <title>Black Yeasts Isolated from many extreme environments.</title>
        <authorList>
            <person name="Coleine C."/>
            <person name="Stajich J.E."/>
            <person name="Selbmann L."/>
        </authorList>
    </citation>
    <scope>NUCLEOTIDE SEQUENCE</scope>
    <source>
        <strain evidence="2">CCFEE 5312</strain>
    </source>
</reference>
<evidence type="ECO:0008006" key="4">
    <source>
        <dbReference type="Google" id="ProtNLM"/>
    </source>
</evidence>
<comment type="caution">
    <text evidence="2">The sequence shown here is derived from an EMBL/GenBank/DDBJ whole genome shotgun (WGS) entry which is preliminary data.</text>
</comment>
<dbReference type="EMBL" id="JAWDJX010000020">
    <property type="protein sequence ID" value="KAK3052454.1"/>
    <property type="molecule type" value="Genomic_DNA"/>
</dbReference>
<proteinExistence type="predicted"/>
<evidence type="ECO:0000313" key="3">
    <source>
        <dbReference type="Proteomes" id="UP001271007"/>
    </source>
</evidence>
<gene>
    <name evidence="2" type="ORF">LTR09_006308</name>
</gene>
<evidence type="ECO:0000256" key="1">
    <source>
        <dbReference type="SAM" id="Phobius"/>
    </source>
</evidence>
<organism evidence="2 3">
    <name type="scientific">Extremus antarcticus</name>
    <dbReference type="NCBI Taxonomy" id="702011"/>
    <lineage>
        <taxon>Eukaryota</taxon>
        <taxon>Fungi</taxon>
        <taxon>Dikarya</taxon>
        <taxon>Ascomycota</taxon>
        <taxon>Pezizomycotina</taxon>
        <taxon>Dothideomycetes</taxon>
        <taxon>Dothideomycetidae</taxon>
        <taxon>Mycosphaerellales</taxon>
        <taxon>Extremaceae</taxon>
        <taxon>Extremus</taxon>
    </lineage>
</organism>
<protein>
    <recommendedName>
        <fullName evidence="4">Transmembrane protein</fullName>
    </recommendedName>
</protein>
<dbReference type="PANTHER" id="PTHR35041:SF6">
    <property type="entry name" value="FORMYLMETHIONINE DEFORMYLASE-LIKE PROTEIN-RELATED"/>
    <property type="match status" value="1"/>
</dbReference>
<sequence length="410" mass="44629">MIDNINKSSYAMSASYGYLSWMHTEGATQPLMPFTPKRDSTSKNSSTSNETSYVEQLWTLGPVPDLYAGDVVDGLSVSPPTIFVATFPGMVNSYLTSGSYAVRAENATIVQCQLVNLTYEASFNWTNGIREVQVSTTPSTNPVTAFNGIDCDHFVFVPDWQNDKARNLSAYNNSLVQAFAYQSVMDAFGRVLLVSISSASIDQGNLRILQTSVMNTVVGDVAELAFFKFFASGTAESLSQTFGSDATGVLNTGMEIWAGVSVQDDTTSKLDLRSTLEELFQNITMSLMTSALLRPDPRTPYYPPPANVTFLTYHSVYAYSAWTLWLAYGIALFLSAIAVGLGYLAIFATGLSYSSSFSTVLRMTSHARLYVSISSQDAVGSDPLPRHLASATIAFEQRELKVGREVAVLT</sequence>
<evidence type="ECO:0000313" key="2">
    <source>
        <dbReference type="EMBL" id="KAK3052454.1"/>
    </source>
</evidence>
<keyword evidence="1" id="KW-0812">Transmembrane</keyword>
<keyword evidence="3" id="KW-1185">Reference proteome</keyword>
<dbReference type="Proteomes" id="UP001271007">
    <property type="component" value="Unassembled WGS sequence"/>
</dbReference>
<dbReference type="PANTHER" id="PTHR35041">
    <property type="entry name" value="MEDIATOR OF RNA POLYMERASE II TRANSCRIPTION SUBUNIT 1"/>
    <property type="match status" value="1"/>
</dbReference>
<feature type="transmembrane region" description="Helical" evidence="1">
    <location>
        <begin position="325"/>
        <end position="353"/>
    </location>
</feature>
<dbReference type="AlphaFoldDB" id="A0AAJ0G8L6"/>
<accession>A0AAJ0G8L6</accession>
<keyword evidence="1" id="KW-0472">Membrane</keyword>
<keyword evidence="1" id="KW-1133">Transmembrane helix</keyword>